<dbReference type="InterPro" id="IPR052162">
    <property type="entry name" value="Sensor_kinase/Photoreceptor"/>
</dbReference>
<dbReference type="InterPro" id="IPR013655">
    <property type="entry name" value="PAS_fold_3"/>
</dbReference>
<dbReference type="SUPFAM" id="SSF52172">
    <property type="entry name" value="CheY-like"/>
    <property type="match status" value="1"/>
</dbReference>
<dbReference type="PROSITE" id="PS50112">
    <property type="entry name" value="PAS"/>
    <property type="match status" value="3"/>
</dbReference>
<evidence type="ECO:0000259" key="9">
    <source>
        <dbReference type="PROSITE" id="PS50112"/>
    </source>
</evidence>
<dbReference type="Gene3D" id="3.30.565.10">
    <property type="entry name" value="Histidine kinase-like ATPase, C-terminal domain"/>
    <property type="match status" value="1"/>
</dbReference>
<keyword evidence="5 11" id="KW-0418">Kinase</keyword>
<dbReference type="Pfam" id="PF02518">
    <property type="entry name" value="HATPase_c"/>
    <property type="match status" value="1"/>
</dbReference>
<dbReference type="EMBL" id="CR936258">
    <property type="protein sequence ID" value="CAI50794.1"/>
    <property type="molecule type" value="Genomic_DNA"/>
</dbReference>
<dbReference type="Pfam" id="PF08447">
    <property type="entry name" value="PAS_3"/>
    <property type="match status" value="3"/>
</dbReference>
<evidence type="ECO:0000259" key="10">
    <source>
        <dbReference type="PROSITE" id="PS50113"/>
    </source>
</evidence>
<dbReference type="InterPro" id="IPR000014">
    <property type="entry name" value="PAS"/>
</dbReference>
<evidence type="ECO:0000313" key="12">
    <source>
        <dbReference type="Proteomes" id="UP000002698"/>
    </source>
</evidence>
<dbReference type="SUPFAM" id="SSF55874">
    <property type="entry name" value="ATPase domain of HSP90 chaperone/DNA topoisomerase II/histidine kinase"/>
    <property type="match status" value="1"/>
</dbReference>
<dbReference type="InterPro" id="IPR003661">
    <property type="entry name" value="HisK_dim/P_dom"/>
</dbReference>
<keyword evidence="4 11" id="KW-0808">Transferase</keyword>
<dbReference type="EnsemblBacteria" id="CAI50794">
    <property type="protein sequence ID" value="CAI50794"/>
    <property type="gene ID" value="NP_6028A"/>
</dbReference>
<dbReference type="SMART" id="SM00387">
    <property type="entry name" value="HATPase_c"/>
    <property type="match status" value="1"/>
</dbReference>
<dbReference type="PROSITE" id="PS50110">
    <property type="entry name" value="RESPONSE_REGULATORY"/>
    <property type="match status" value="1"/>
</dbReference>
<dbReference type="InterPro" id="IPR000700">
    <property type="entry name" value="PAS-assoc_C"/>
</dbReference>
<dbReference type="EC" id="2.7.13.3" evidence="2"/>
<dbReference type="KEGG" id="nph:NP_6028A"/>
<dbReference type="OrthoDB" id="8127at2157"/>
<protein>
    <recommendedName>
        <fullName evidence="2">histidine kinase</fullName>
        <ecNumber evidence="2">2.7.13.3</ecNumber>
    </recommendedName>
</protein>
<dbReference type="InterPro" id="IPR011006">
    <property type="entry name" value="CheY-like_superfamily"/>
</dbReference>
<name>Q3IM66_NATPD</name>
<dbReference type="SMART" id="SM00388">
    <property type="entry name" value="HisKA"/>
    <property type="match status" value="1"/>
</dbReference>
<feature type="domain" description="Histidine kinase" evidence="7">
    <location>
        <begin position="527"/>
        <end position="719"/>
    </location>
</feature>
<gene>
    <name evidence="11" type="ordered locus">NP_6028A</name>
</gene>
<evidence type="ECO:0000256" key="2">
    <source>
        <dbReference type="ARBA" id="ARBA00012438"/>
    </source>
</evidence>
<dbReference type="CDD" id="cd00082">
    <property type="entry name" value="HisKA"/>
    <property type="match status" value="1"/>
</dbReference>
<dbReference type="GeneID" id="3694588"/>
<proteinExistence type="predicted"/>
<dbReference type="InterPro" id="IPR001789">
    <property type="entry name" value="Sig_transdc_resp-reg_receiver"/>
</dbReference>
<evidence type="ECO:0000256" key="4">
    <source>
        <dbReference type="ARBA" id="ARBA00022679"/>
    </source>
</evidence>
<evidence type="ECO:0000256" key="3">
    <source>
        <dbReference type="ARBA" id="ARBA00022553"/>
    </source>
</evidence>
<feature type="domain" description="PAC" evidence="10">
    <location>
        <begin position="343"/>
        <end position="393"/>
    </location>
</feature>
<dbReference type="PROSITE" id="PS50113">
    <property type="entry name" value="PAC"/>
    <property type="match status" value="3"/>
</dbReference>
<evidence type="ECO:0000313" key="11">
    <source>
        <dbReference type="EMBL" id="CAI50794.1"/>
    </source>
</evidence>
<evidence type="ECO:0000259" key="7">
    <source>
        <dbReference type="PROSITE" id="PS50109"/>
    </source>
</evidence>
<feature type="domain" description="PAS" evidence="9">
    <location>
        <begin position="140"/>
        <end position="213"/>
    </location>
</feature>
<dbReference type="SUPFAM" id="SSF47384">
    <property type="entry name" value="Homodimeric domain of signal transducing histidine kinase"/>
    <property type="match status" value="1"/>
</dbReference>
<dbReference type="CDD" id="cd00130">
    <property type="entry name" value="PAS"/>
    <property type="match status" value="3"/>
</dbReference>
<dbReference type="PANTHER" id="PTHR43304">
    <property type="entry name" value="PHYTOCHROME-LIKE PROTEIN CPH1"/>
    <property type="match status" value="1"/>
</dbReference>
<dbReference type="InterPro" id="IPR004358">
    <property type="entry name" value="Sig_transdc_His_kin-like_C"/>
</dbReference>
<dbReference type="RefSeq" id="WP_011324401.1">
    <property type="nucleotide sequence ID" value="NC_007427.1"/>
</dbReference>
<dbReference type="Proteomes" id="UP000002698">
    <property type="component" value="Plasmid PL131"/>
</dbReference>
<dbReference type="NCBIfam" id="TIGR00229">
    <property type="entry name" value="sensory_box"/>
    <property type="match status" value="3"/>
</dbReference>
<accession>Q3IM66</accession>
<feature type="domain" description="PAS" evidence="9">
    <location>
        <begin position="387"/>
        <end position="461"/>
    </location>
</feature>
<sequence length="719" mass="81484">MQTTDEPIRVLHIDDEPDFAEVAAELLEKQDDQFDVEAVTDSDEALARPIGTEFDCIISDYEMPERDGIELLKRVRDVYPELPFILFTAKGSEEVASEAISAGVTDYLQKGAGTSQYTVLANRIKNVVNQHRSQQAAQDAERKLTQLAERTDDLLFIFSNSHNEIGFINSAYEDIWGRDTASLREDPGQLLKSVIPDDRDRFSQAVERLSAGTSDAVEFRIERPDGEIRWIRSELKPISDEDGTVVRIVGVGRDITERVERQRELERVKQRYQALLENTMDVTTVLDGDGRISYQSPAVERLLKYEPEEMVGDVVFDYIHPDDREHVTQQFTELIEQSETATKRLTFRLQHSDGTWVWVETIGSNQTDTEVDGYVFNSRDITAREEYRQRLETMLENLPGYVYRHRDKSEYPLEFVKGSVEAVTGYTSAELTQEVGLAEEIIHPDDRADVRSESRAESDENESYEHTYRILTKSGDTRWVWERGRRVQDPVSGDPKLEGFITDITDQKERERQLQQQKQQLDEFASVVSHDLQNPLSVAQGRLELMRTEYDSEHIASLDRALTRMETLIDDLLTLAREGTRVQETGAVDLAELFEQCWQSVSTAGATLHTQLDRTVHADRNRLAQVLENLYRNAVEHGGSDVQVTAGELDDGFYIEDDGAGIPVAERENIFESGHSTNGGTGLGLTIVRQIVEAHGWEISVTDGTDGGARFEITLYSSS</sequence>
<dbReference type="SMART" id="SM00448">
    <property type="entry name" value="REC"/>
    <property type="match status" value="1"/>
</dbReference>
<reference evidence="11 12" key="1">
    <citation type="journal article" date="2005" name="Genome Res.">
        <title>Living with two extremes: conclusions from the genome sequence of Natronomonas pharaonis.</title>
        <authorList>
            <person name="Falb M."/>
            <person name="Pfeiffer F."/>
            <person name="Palm P."/>
            <person name="Rodewald K."/>
            <person name="Hickmann V."/>
            <person name="Tittor J."/>
            <person name="Oesterhelt D."/>
        </authorList>
    </citation>
    <scope>NUCLEOTIDE SEQUENCE [LARGE SCALE GENOMIC DNA]</scope>
    <source>
        <strain evidence="12">ATCC 35678 / DSM 2160 / CIP 103997 / JCM 8858 / NBRC 14720 / NCIMB 2260 / Gabara</strain>
    </source>
</reference>
<dbReference type="CDD" id="cd00075">
    <property type="entry name" value="HATPase"/>
    <property type="match status" value="1"/>
</dbReference>
<feature type="domain" description="PAC" evidence="10">
    <location>
        <begin position="464"/>
        <end position="516"/>
    </location>
</feature>
<dbReference type="HOGENOM" id="CLU_000445_114_58_2"/>
<feature type="domain" description="PAS" evidence="9">
    <location>
        <begin position="268"/>
        <end position="338"/>
    </location>
</feature>
<keyword evidence="12" id="KW-1185">Reference proteome</keyword>
<dbReference type="AlphaFoldDB" id="Q3IM66"/>
<dbReference type="InterPro" id="IPR003594">
    <property type="entry name" value="HATPase_dom"/>
</dbReference>
<organism evidence="11 12">
    <name type="scientific">Natronomonas pharaonis (strain ATCC 35678 / DSM 2160 / CIP 103997 / JCM 8858 / NBRC 14720 / NCIMB 2260 / Gabara)</name>
    <name type="common">Halobacterium pharaonis</name>
    <dbReference type="NCBI Taxonomy" id="348780"/>
    <lineage>
        <taxon>Archaea</taxon>
        <taxon>Methanobacteriati</taxon>
        <taxon>Methanobacteriota</taxon>
        <taxon>Stenosarchaea group</taxon>
        <taxon>Halobacteria</taxon>
        <taxon>Halobacteriales</taxon>
        <taxon>Natronomonadaceae</taxon>
        <taxon>Natronomonas</taxon>
    </lineage>
</organism>
<evidence type="ECO:0000259" key="8">
    <source>
        <dbReference type="PROSITE" id="PS50110"/>
    </source>
</evidence>
<feature type="modified residue" description="4-aspartylphosphate" evidence="6">
    <location>
        <position position="60"/>
    </location>
</feature>
<evidence type="ECO:0000256" key="1">
    <source>
        <dbReference type="ARBA" id="ARBA00000085"/>
    </source>
</evidence>
<keyword evidence="11" id="KW-0614">Plasmid</keyword>
<comment type="catalytic activity">
    <reaction evidence="1">
        <text>ATP + protein L-histidine = ADP + protein N-phospho-L-histidine.</text>
        <dbReference type="EC" id="2.7.13.3"/>
    </reaction>
</comment>
<evidence type="ECO:0000256" key="5">
    <source>
        <dbReference type="ARBA" id="ARBA00022777"/>
    </source>
</evidence>
<dbReference type="InterPro" id="IPR005467">
    <property type="entry name" value="His_kinase_dom"/>
</dbReference>
<dbReference type="PANTHER" id="PTHR43304:SF1">
    <property type="entry name" value="PAC DOMAIN-CONTAINING PROTEIN"/>
    <property type="match status" value="1"/>
</dbReference>
<geneLocation type="plasmid" evidence="11 12">
    <name>PL131</name>
</geneLocation>
<dbReference type="InterPro" id="IPR036097">
    <property type="entry name" value="HisK_dim/P_sf"/>
</dbReference>
<dbReference type="SMART" id="SM00086">
    <property type="entry name" value="PAC"/>
    <property type="match status" value="3"/>
</dbReference>
<dbReference type="SMART" id="SM00091">
    <property type="entry name" value="PAS"/>
    <property type="match status" value="3"/>
</dbReference>
<dbReference type="SUPFAM" id="SSF55785">
    <property type="entry name" value="PYP-like sensor domain (PAS domain)"/>
    <property type="match status" value="3"/>
</dbReference>
<feature type="domain" description="Response regulatory" evidence="8">
    <location>
        <begin position="9"/>
        <end position="125"/>
    </location>
</feature>
<dbReference type="InterPro" id="IPR036890">
    <property type="entry name" value="HATPase_C_sf"/>
</dbReference>
<dbReference type="GO" id="GO:0000155">
    <property type="term" value="F:phosphorelay sensor kinase activity"/>
    <property type="evidence" value="ECO:0007669"/>
    <property type="project" value="InterPro"/>
</dbReference>
<dbReference type="PROSITE" id="PS50109">
    <property type="entry name" value="HIS_KIN"/>
    <property type="match status" value="1"/>
</dbReference>
<dbReference type="InterPro" id="IPR001610">
    <property type="entry name" value="PAC"/>
</dbReference>
<dbReference type="PRINTS" id="PR00344">
    <property type="entry name" value="BCTRLSENSOR"/>
</dbReference>
<dbReference type="Gene3D" id="1.10.287.130">
    <property type="match status" value="1"/>
</dbReference>
<keyword evidence="3 6" id="KW-0597">Phosphoprotein</keyword>
<dbReference type="InterPro" id="IPR035965">
    <property type="entry name" value="PAS-like_dom_sf"/>
</dbReference>
<dbReference type="Gene3D" id="3.30.450.20">
    <property type="entry name" value="PAS domain"/>
    <property type="match status" value="3"/>
</dbReference>
<dbReference type="Gene3D" id="3.40.50.2300">
    <property type="match status" value="1"/>
</dbReference>
<evidence type="ECO:0000256" key="6">
    <source>
        <dbReference type="PROSITE-ProRule" id="PRU00169"/>
    </source>
</evidence>
<dbReference type="Pfam" id="PF00512">
    <property type="entry name" value="HisKA"/>
    <property type="match status" value="1"/>
</dbReference>
<feature type="domain" description="PAC" evidence="10">
    <location>
        <begin position="215"/>
        <end position="267"/>
    </location>
</feature>
<dbReference type="CDD" id="cd00156">
    <property type="entry name" value="REC"/>
    <property type="match status" value="1"/>
</dbReference>
<dbReference type="Pfam" id="PF00072">
    <property type="entry name" value="Response_reg"/>
    <property type="match status" value="1"/>
</dbReference>